<comment type="caution">
    <text evidence="1">The sequence shown here is derived from an EMBL/GenBank/DDBJ whole genome shotgun (WGS) entry which is preliminary data.</text>
</comment>
<sequence length="85" mass="9244">MTTIVVRVEAWSYACRTCAHSWESVCEARHSEGGHGRDAVSWWTDGMAAMPPWVAPACPSCSTFGVTAVTSKMISDQLVPEQRTA</sequence>
<dbReference type="RefSeq" id="WP_344828226.1">
    <property type="nucleotide sequence ID" value="NZ_BAAAUV010000006.1"/>
</dbReference>
<name>A0ABP6Q9D3_9ACTN</name>
<reference evidence="2" key="1">
    <citation type="journal article" date="2019" name="Int. J. Syst. Evol. Microbiol.">
        <title>The Global Catalogue of Microorganisms (GCM) 10K type strain sequencing project: providing services to taxonomists for standard genome sequencing and annotation.</title>
        <authorList>
            <consortium name="The Broad Institute Genomics Platform"/>
            <consortium name="The Broad Institute Genome Sequencing Center for Infectious Disease"/>
            <person name="Wu L."/>
            <person name="Ma J."/>
        </authorList>
    </citation>
    <scope>NUCLEOTIDE SEQUENCE [LARGE SCALE GENOMIC DNA]</scope>
    <source>
        <strain evidence="2">JCM 9377</strain>
    </source>
</reference>
<evidence type="ECO:0000313" key="2">
    <source>
        <dbReference type="Proteomes" id="UP001501237"/>
    </source>
</evidence>
<evidence type="ECO:0008006" key="3">
    <source>
        <dbReference type="Google" id="ProtNLM"/>
    </source>
</evidence>
<organism evidence="1 2">
    <name type="scientific">Actinocorallia longicatena</name>
    <dbReference type="NCBI Taxonomy" id="111803"/>
    <lineage>
        <taxon>Bacteria</taxon>
        <taxon>Bacillati</taxon>
        <taxon>Actinomycetota</taxon>
        <taxon>Actinomycetes</taxon>
        <taxon>Streptosporangiales</taxon>
        <taxon>Thermomonosporaceae</taxon>
        <taxon>Actinocorallia</taxon>
    </lineage>
</organism>
<protein>
    <recommendedName>
        <fullName evidence="3">C2H2-type domain-containing protein</fullName>
    </recommendedName>
</protein>
<accession>A0ABP6Q9D3</accession>
<keyword evidence="2" id="KW-1185">Reference proteome</keyword>
<proteinExistence type="predicted"/>
<evidence type="ECO:0000313" key="1">
    <source>
        <dbReference type="EMBL" id="GAA3211411.1"/>
    </source>
</evidence>
<dbReference type="EMBL" id="BAAAUV010000006">
    <property type="protein sequence ID" value="GAA3211411.1"/>
    <property type="molecule type" value="Genomic_DNA"/>
</dbReference>
<gene>
    <name evidence="1" type="ORF">GCM10010468_30090</name>
</gene>
<dbReference type="Proteomes" id="UP001501237">
    <property type="component" value="Unassembled WGS sequence"/>
</dbReference>